<organism evidence="1 2">
    <name type="scientific">Calidithermus terrae</name>
    <dbReference type="NCBI Taxonomy" id="1408545"/>
    <lineage>
        <taxon>Bacteria</taxon>
        <taxon>Thermotogati</taxon>
        <taxon>Deinococcota</taxon>
        <taxon>Deinococci</taxon>
        <taxon>Thermales</taxon>
        <taxon>Thermaceae</taxon>
        <taxon>Calidithermus</taxon>
    </lineage>
</organism>
<accession>A0A399EEV4</accession>
<dbReference type="AlphaFoldDB" id="A0A399EEV4"/>
<keyword evidence="2" id="KW-1185">Reference proteome</keyword>
<dbReference type="Proteomes" id="UP000265715">
    <property type="component" value="Unassembled WGS sequence"/>
</dbReference>
<dbReference type="RefSeq" id="WP_119315708.1">
    <property type="nucleotide sequence ID" value="NZ_QXDL01000126.1"/>
</dbReference>
<evidence type="ECO:0000313" key="2">
    <source>
        <dbReference type="Proteomes" id="UP000265715"/>
    </source>
</evidence>
<name>A0A399EEV4_9DEIN</name>
<comment type="caution">
    <text evidence="1">The sequence shown here is derived from an EMBL/GenBank/DDBJ whole genome shotgun (WGS) entry which is preliminary data.</text>
</comment>
<reference evidence="1 2" key="1">
    <citation type="submission" date="2018-08" db="EMBL/GenBank/DDBJ databases">
        <title>Meiothermus terrae DSM 26712 genome sequencing project.</title>
        <authorList>
            <person name="Da Costa M.S."/>
            <person name="Albuquerque L."/>
            <person name="Raposo P."/>
            <person name="Froufe H.J.C."/>
            <person name="Barroso C.S."/>
            <person name="Egas C."/>
        </authorList>
    </citation>
    <scope>NUCLEOTIDE SEQUENCE [LARGE SCALE GENOMIC DNA]</scope>
    <source>
        <strain evidence="1 2">DSM 26712</strain>
    </source>
</reference>
<dbReference type="EMBL" id="QXDL01000126">
    <property type="protein sequence ID" value="RIH82316.1"/>
    <property type="molecule type" value="Genomic_DNA"/>
</dbReference>
<sequence length="196" mass="21561">MPKSLLQPLPDEILSGYEAHLYLADLQLYGLIYLPQGTLGQPLPSTADWLNQGDSPLLPLASVNLYRSDSPATPRAEDILAVLPSMGLPKERVLYLQGGRPPAVRGGKRRRVALLYPHSVLVGWLEGPEGQDFHQYVALALPFQPLFEAEVYPLGQPLSQAKCLERHPFLTVNLRQARGFFAPMPEGPGGVDLTLF</sequence>
<protein>
    <submittedName>
        <fullName evidence="1">Uncharacterized protein</fullName>
    </submittedName>
</protein>
<proteinExistence type="predicted"/>
<evidence type="ECO:0000313" key="1">
    <source>
        <dbReference type="EMBL" id="RIH82316.1"/>
    </source>
</evidence>
<gene>
    <name evidence="1" type="ORF">Mterra_02717</name>
</gene>